<reference evidence="4" key="1">
    <citation type="journal article" date="2019" name="IScience">
        <title>Narwhal Genome Reveals Long-Term Low Genetic Diversity despite Current Large Abundance Size.</title>
        <authorList>
            <person name="Westbury M.V."/>
            <person name="Petersen B."/>
            <person name="Garde E."/>
            <person name="Heide-Jorgensen M.P."/>
            <person name="Lorenzen E.D."/>
        </authorList>
    </citation>
    <scope>NUCLEOTIDE SEQUENCE [LARGE SCALE GENOMIC DNA]</scope>
</reference>
<accession>A0A4U1F6J0</accession>
<gene>
    <name evidence="3" type="ORF">EI555_008208</name>
</gene>
<dbReference type="PANTHER" id="PTHR31489">
    <property type="entry name" value="LIN52 FAMILY MEMBER"/>
    <property type="match status" value="1"/>
</dbReference>
<name>A0A4U1F6J0_MONMO</name>
<dbReference type="PANTHER" id="PTHR31489:SF2">
    <property type="entry name" value="PROTEIN LIN-52 HOMOLOG"/>
    <property type="match status" value="1"/>
</dbReference>
<proteinExistence type="inferred from homology"/>
<evidence type="ECO:0000313" key="4">
    <source>
        <dbReference type="Proteomes" id="UP000308365"/>
    </source>
</evidence>
<dbReference type="GO" id="GO:0070176">
    <property type="term" value="C:DRM complex"/>
    <property type="evidence" value="ECO:0007669"/>
    <property type="project" value="InterPro"/>
</dbReference>
<evidence type="ECO:0000256" key="2">
    <source>
        <dbReference type="ARBA" id="ARBA00020469"/>
    </source>
</evidence>
<feature type="non-terminal residue" evidence="3">
    <location>
        <position position="1"/>
    </location>
</feature>
<dbReference type="Proteomes" id="UP000308365">
    <property type="component" value="Unassembled WGS sequence"/>
</dbReference>
<protein>
    <recommendedName>
        <fullName evidence="2">Protein lin-52 homolog</fullName>
    </recommendedName>
</protein>
<dbReference type="Pfam" id="PF10044">
    <property type="entry name" value="LIN52"/>
    <property type="match status" value="1"/>
</dbReference>
<dbReference type="EMBL" id="RWIC01000355">
    <property type="protein sequence ID" value="TKC44988.1"/>
    <property type="molecule type" value="Genomic_DNA"/>
</dbReference>
<organism evidence="3 4">
    <name type="scientific">Monodon monoceros</name>
    <name type="common">Narwhal</name>
    <name type="synonym">Ceratodon monodon</name>
    <dbReference type="NCBI Taxonomy" id="40151"/>
    <lineage>
        <taxon>Eukaryota</taxon>
        <taxon>Metazoa</taxon>
        <taxon>Chordata</taxon>
        <taxon>Craniata</taxon>
        <taxon>Vertebrata</taxon>
        <taxon>Euteleostomi</taxon>
        <taxon>Mammalia</taxon>
        <taxon>Eutheria</taxon>
        <taxon>Laurasiatheria</taxon>
        <taxon>Artiodactyla</taxon>
        <taxon>Whippomorpha</taxon>
        <taxon>Cetacea</taxon>
        <taxon>Odontoceti</taxon>
        <taxon>Monodontidae</taxon>
        <taxon>Monodon</taxon>
    </lineage>
</organism>
<evidence type="ECO:0000313" key="3">
    <source>
        <dbReference type="EMBL" id="TKC44988.1"/>
    </source>
</evidence>
<evidence type="ECO:0000256" key="1">
    <source>
        <dbReference type="ARBA" id="ARBA00005456"/>
    </source>
</evidence>
<dbReference type="InterPro" id="IPR018737">
    <property type="entry name" value="DREAM_LIN52"/>
</dbReference>
<comment type="caution">
    <text evidence="3">The sequence shown here is derived from an EMBL/GenBank/DDBJ whole genome shotgun (WGS) entry which is preliminary data.</text>
</comment>
<sequence>SSQCFVLGADLEASLLSFEKLDRASPDLWPEQCKFLPITSSPPKWMAEIERDDIDMLKAVERNGNEINDSVSELGSLTTANLMEKVRGLQNLAYQLGLDECKKPL</sequence>
<dbReference type="GO" id="GO:0006355">
    <property type="term" value="P:regulation of DNA-templated transcription"/>
    <property type="evidence" value="ECO:0007669"/>
    <property type="project" value="InterPro"/>
</dbReference>
<dbReference type="AlphaFoldDB" id="A0A4U1F6J0"/>
<comment type="similarity">
    <text evidence="1">Belongs to the lin-52 family.</text>
</comment>